<keyword evidence="4" id="KW-1185">Reference proteome</keyword>
<dbReference type="Proteomes" id="UP000703269">
    <property type="component" value="Unassembled WGS sequence"/>
</dbReference>
<evidence type="ECO:0000256" key="1">
    <source>
        <dbReference type="SAM" id="Coils"/>
    </source>
</evidence>
<accession>A0A9P3GAT0</accession>
<feature type="compositionally biased region" description="Polar residues" evidence="2">
    <location>
        <begin position="127"/>
        <end position="137"/>
    </location>
</feature>
<keyword evidence="1" id="KW-0175">Coiled coil</keyword>
<evidence type="ECO:0000313" key="3">
    <source>
        <dbReference type="EMBL" id="GJE91175.1"/>
    </source>
</evidence>
<organism evidence="3 4">
    <name type="scientific">Phanerochaete sordida</name>
    <dbReference type="NCBI Taxonomy" id="48140"/>
    <lineage>
        <taxon>Eukaryota</taxon>
        <taxon>Fungi</taxon>
        <taxon>Dikarya</taxon>
        <taxon>Basidiomycota</taxon>
        <taxon>Agaricomycotina</taxon>
        <taxon>Agaricomycetes</taxon>
        <taxon>Polyporales</taxon>
        <taxon>Phanerochaetaceae</taxon>
        <taxon>Phanerochaete</taxon>
    </lineage>
</organism>
<feature type="coiled-coil region" evidence="1">
    <location>
        <begin position="1"/>
        <end position="46"/>
    </location>
</feature>
<reference evidence="3 4" key="1">
    <citation type="submission" date="2021-08" db="EMBL/GenBank/DDBJ databases">
        <title>Draft Genome Sequence of Phanerochaete sordida strain YK-624.</title>
        <authorList>
            <person name="Mori T."/>
            <person name="Dohra H."/>
            <person name="Suzuki T."/>
            <person name="Kawagishi H."/>
            <person name="Hirai H."/>
        </authorList>
    </citation>
    <scope>NUCLEOTIDE SEQUENCE [LARGE SCALE GENOMIC DNA]</scope>
    <source>
        <strain evidence="3 4">YK-624</strain>
    </source>
</reference>
<proteinExistence type="predicted"/>
<feature type="region of interest" description="Disordered" evidence="2">
    <location>
        <begin position="114"/>
        <end position="158"/>
    </location>
</feature>
<protein>
    <submittedName>
        <fullName evidence="3">Uncharacterized protein</fullName>
    </submittedName>
</protein>
<name>A0A9P3GAT0_9APHY</name>
<sequence>MTEYKAELRKLNERLGDIEDSVYRVSRRLSTRLDDHREDVERLMDQVKGDMGRLLGGRTKHVLTAQPSSSVADVAEEAVQATPEPTIPDVVEELSSRIAVIEHKLAAIELASPAETGQAADGPSSIAGPSQDASTQTPPTPAVESLGIVTPPTPARDATLRKGMWQRASLRLRHGKTASSSQ</sequence>
<comment type="caution">
    <text evidence="3">The sequence shown here is derived from an EMBL/GenBank/DDBJ whole genome shotgun (WGS) entry which is preliminary data.</text>
</comment>
<dbReference type="AlphaFoldDB" id="A0A9P3GAT0"/>
<gene>
    <name evidence="3" type="ORF">PsYK624_073240</name>
</gene>
<dbReference type="EMBL" id="BPQB01000020">
    <property type="protein sequence ID" value="GJE91175.1"/>
    <property type="molecule type" value="Genomic_DNA"/>
</dbReference>
<evidence type="ECO:0000256" key="2">
    <source>
        <dbReference type="SAM" id="MobiDB-lite"/>
    </source>
</evidence>
<evidence type="ECO:0000313" key="4">
    <source>
        <dbReference type="Proteomes" id="UP000703269"/>
    </source>
</evidence>